<feature type="region of interest" description="Disordered" evidence="1">
    <location>
        <begin position="393"/>
        <end position="460"/>
    </location>
</feature>
<feature type="region of interest" description="Disordered" evidence="1">
    <location>
        <begin position="139"/>
        <end position="167"/>
    </location>
</feature>
<feature type="compositionally biased region" description="Polar residues" evidence="1">
    <location>
        <begin position="14"/>
        <end position="24"/>
    </location>
</feature>
<feature type="compositionally biased region" description="Polar residues" evidence="1">
    <location>
        <begin position="78"/>
        <end position="102"/>
    </location>
</feature>
<feature type="region of interest" description="Disordered" evidence="1">
    <location>
        <begin position="355"/>
        <end position="379"/>
    </location>
</feature>
<evidence type="ECO:0000256" key="1">
    <source>
        <dbReference type="SAM" id="MobiDB-lite"/>
    </source>
</evidence>
<feature type="region of interest" description="Disordered" evidence="1">
    <location>
        <begin position="1"/>
        <end position="122"/>
    </location>
</feature>
<evidence type="ECO:0000313" key="2">
    <source>
        <dbReference type="EMBL" id="RYN62094.1"/>
    </source>
</evidence>
<reference evidence="3" key="1">
    <citation type="journal article" date="2019" name="bioRxiv">
        <title>Genomics, evolutionary history and diagnostics of the Alternaria alternata species group including apple and Asian pear pathotypes.</title>
        <authorList>
            <person name="Armitage A.D."/>
            <person name="Cockerton H.M."/>
            <person name="Sreenivasaprasad S."/>
            <person name="Woodhall J.W."/>
            <person name="Lane C.R."/>
            <person name="Harrison R.J."/>
            <person name="Clarkson J.P."/>
        </authorList>
    </citation>
    <scope>NUCLEOTIDE SEQUENCE [LARGE SCALE GENOMIC DNA]</scope>
    <source>
        <strain evidence="3">FERA 1082</strain>
    </source>
</reference>
<feature type="region of interest" description="Disordered" evidence="1">
    <location>
        <begin position="537"/>
        <end position="605"/>
    </location>
</feature>
<dbReference type="Proteomes" id="UP000292402">
    <property type="component" value="Unassembled WGS sequence"/>
</dbReference>
<dbReference type="AlphaFoldDB" id="A0A4Q4MWT0"/>
<proteinExistence type="predicted"/>
<organism evidence="2 3">
    <name type="scientific">Alternaria tenuissima</name>
    <dbReference type="NCBI Taxonomy" id="119927"/>
    <lineage>
        <taxon>Eukaryota</taxon>
        <taxon>Fungi</taxon>
        <taxon>Dikarya</taxon>
        <taxon>Ascomycota</taxon>
        <taxon>Pezizomycotina</taxon>
        <taxon>Dothideomycetes</taxon>
        <taxon>Pleosporomycetidae</taxon>
        <taxon>Pleosporales</taxon>
        <taxon>Pleosporineae</taxon>
        <taxon>Pleosporaceae</taxon>
        <taxon>Alternaria</taxon>
        <taxon>Alternaria sect. Alternaria</taxon>
        <taxon>Alternaria alternata complex</taxon>
    </lineage>
</organism>
<sequence length="700" mass="76207">MAAPAHSQDDNNPDAISTPSAVQTHESDLQIPLATEPKESEVNSEPQPASSTSEQAILAPVPSRRRHSESTVGLPGSVQPTLNPRGNFTPSTNDANPNTNPWANFDGHHTHPAQRSSPTIAGRDASSWWKIGGTPSYGSITSDTRVASSRSVDGNASSQKSAVPTASPTVGLALPAAVSSNPYECHDNVSSGRSIRIERRAMSENDLTVNEEWRLPIRDRHWHSSAVTLRTPISFWISAKWWTPTTKAQVKVNATNRLATEAPANAAARARATTAYGAGGPPTLWKWPLPERACTERFKRGFSKYRIRKNHIDAPPGQDSKCLGAAFETWISSSSNDDIWVQAYSAWDALQGDIQQPILPPSAPNNGDRQPLGSGKGAEQPVPLWRQLLCLRGGAGTPEPLDDEPLEEDEPANGPGGSHIRGHEDDHLAEGILNEPDNGSRIDDQGERIPNESGNSSRNGFILPDINDPSWIPANDYGTYVYVPGSPKSHYSALSGDSSDLSDAASLHFHEQNVKAEEERGTATRLDGVSAALGRLPNESRIFTPGDGRDGGSDYSSTRATRRRFSFESRPSSGSRSKRTSSNLDGSIDWLPQSSAPRDRRTDSDVDEVVDAMGEDEPLINPHPAPDPATNDISARVPSLEHAHNHNANVHPTVPFAGVRRRDLLRHALRRDQLWEHVLRALRNMLVMGSEEKKRLRKKK</sequence>
<feature type="compositionally biased region" description="Polar residues" evidence="1">
    <location>
        <begin position="43"/>
        <end position="55"/>
    </location>
</feature>
<feature type="compositionally biased region" description="Acidic residues" evidence="1">
    <location>
        <begin position="400"/>
        <end position="411"/>
    </location>
</feature>
<feature type="compositionally biased region" description="Basic and acidic residues" evidence="1">
    <location>
        <begin position="438"/>
        <end position="450"/>
    </location>
</feature>
<dbReference type="EMBL" id="PDXA01000001">
    <property type="protein sequence ID" value="RYN62094.1"/>
    <property type="molecule type" value="Genomic_DNA"/>
</dbReference>
<name>A0A4Q4MWT0_9PLEO</name>
<comment type="caution">
    <text evidence="2">The sequence shown here is derived from an EMBL/GenBank/DDBJ whole genome shotgun (WGS) entry which is preliminary data.</text>
</comment>
<accession>A0A4Q4MWT0</accession>
<evidence type="ECO:0000313" key="3">
    <source>
        <dbReference type="Proteomes" id="UP000292402"/>
    </source>
</evidence>
<gene>
    <name evidence="2" type="ORF">AA0114_g204</name>
</gene>
<protein>
    <submittedName>
        <fullName evidence="2">Uncharacterized protein</fullName>
    </submittedName>
</protein>